<dbReference type="OrthoDB" id="6105938at2759"/>
<dbReference type="InterPro" id="IPR017907">
    <property type="entry name" value="Znf_RING_CS"/>
</dbReference>
<feature type="coiled-coil region" evidence="5">
    <location>
        <begin position="166"/>
        <end position="475"/>
    </location>
</feature>
<dbReference type="InterPro" id="IPR051051">
    <property type="entry name" value="E3_ubiq-ligase_TRIM/RNF"/>
</dbReference>
<feature type="compositionally biased region" description="Acidic residues" evidence="6">
    <location>
        <begin position="1"/>
        <end position="16"/>
    </location>
</feature>
<gene>
    <name evidence="8" type="ORF">JZ751_006111</name>
</gene>
<dbReference type="Pfam" id="PF12001">
    <property type="entry name" value="DUF3496"/>
    <property type="match status" value="1"/>
</dbReference>
<keyword evidence="3" id="KW-0862">Zinc</keyword>
<sequence length="717" mass="82815">MEEPEDVQESVDENEADKDIQAVAQQSTEVDNEDVGCISSDNLDDSDSDSSAEEMVLALPNDSLVPEQQGSSLTDALPESEQAAQVWVIEQTELETIPEETSEIVCLSEQMDMATAMTGLRTMLVEERQRRIRISMRHDKICRQLRQMDARCRAEIERGEMSETARRNLELELGEVLADRKQLMEELDTVQSQLTQERNDRLREQVEVEAENRKNLTQISEAKLQLTEASDREKELMLKNQALRDEFATLVMEVEQERVRRQELEDETSTIKDAQAEKLENMKRDLELSEDALAKSVSQFNAQLSTLRAKLEASSKVAMRLSEVEKEKDEICSQMEAERNKAIIMSQLKEAVEVKLEVEIKKNVEVQSEVSKLRIQIKNIKKKLMDQYSMEMYNKQMETESTINKLETQINEFALQLEKEVMKYCRLEAKNTELQEELSLFKDQTKRLDRAKRKKKSLQEEVASLRRQLEASRVDQLQANKNCKEIEERAQRSLRKRLEEVNLFFRTQAASQESLERVRAANDAGLRTQLEQRNRDLENELERARTSQQDSQAQKDSAKAEAQYYRELYNEELKLRKSLEAKLERTNERLEEASTRHQRNIHLLTSSIISGIYIAETNMDGISDELTCSVCLEMFSDPYLLPCGHSFCLECVHRLRNSMDFKCPDCRRDCVNLRDMVKNFKLANIVEAYKTGKHFIWPLFPSTISSPAAVSALSSSN</sequence>
<dbReference type="SMART" id="SM00184">
    <property type="entry name" value="RING"/>
    <property type="match status" value="1"/>
</dbReference>
<dbReference type="PROSITE" id="PS50089">
    <property type="entry name" value="ZF_RING_2"/>
    <property type="match status" value="1"/>
</dbReference>
<keyword evidence="1" id="KW-0479">Metal-binding</keyword>
<dbReference type="EMBL" id="JAFBMS010000014">
    <property type="protein sequence ID" value="KAG9347184.1"/>
    <property type="molecule type" value="Genomic_DNA"/>
</dbReference>
<dbReference type="PANTHER" id="PTHR25465:SF73">
    <property type="entry name" value="E3 UBIQUITIN_ISG15 LIGASE TRIM25 ISOFORM X1"/>
    <property type="match status" value="1"/>
</dbReference>
<feature type="region of interest" description="Disordered" evidence="6">
    <location>
        <begin position="526"/>
        <end position="557"/>
    </location>
</feature>
<reference evidence="8" key="1">
    <citation type="thesis" date="2021" institute="BYU ScholarsArchive" country="Provo, UT, USA">
        <title>Applications of and Algorithms for Genome Assembly and Genomic Analyses with an Emphasis on Marine Teleosts.</title>
        <authorList>
            <person name="Pickett B.D."/>
        </authorList>
    </citation>
    <scope>NUCLEOTIDE SEQUENCE</scope>
    <source>
        <strain evidence="8">HI-2016</strain>
    </source>
</reference>
<dbReference type="PROSITE" id="PS00518">
    <property type="entry name" value="ZF_RING_1"/>
    <property type="match status" value="1"/>
</dbReference>
<dbReference type="Gene3D" id="3.30.40.10">
    <property type="entry name" value="Zinc/RING finger domain, C3HC4 (zinc finger)"/>
    <property type="match status" value="1"/>
</dbReference>
<name>A0A8T2P3X0_9TELE</name>
<dbReference type="Proteomes" id="UP000824540">
    <property type="component" value="Unassembled WGS sequence"/>
</dbReference>
<accession>A0A8T2P3X0</accession>
<keyword evidence="2 4" id="KW-0863">Zinc-finger</keyword>
<dbReference type="Pfam" id="PF13445">
    <property type="entry name" value="zf-RING_UBOX"/>
    <property type="match status" value="1"/>
</dbReference>
<comment type="caution">
    <text evidence="8">The sequence shown here is derived from an EMBL/GenBank/DDBJ whole genome shotgun (WGS) entry which is preliminary data.</text>
</comment>
<evidence type="ECO:0000313" key="8">
    <source>
        <dbReference type="EMBL" id="KAG9347184.1"/>
    </source>
</evidence>
<protein>
    <recommendedName>
        <fullName evidence="7">RING-type domain-containing protein</fullName>
    </recommendedName>
</protein>
<dbReference type="SUPFAM" id="SSF57850">
    <property type="entry name" value="RING/U-box"/>
    <property type="match status" value="1"/>
</dbReference>
<evidence type="ECO:0000313" key="9">
    <source>
        <dbReference type="Proteomes" id="UP000824540"/>
    </source>
</evidence>
<feature type="compositionally biased region" description="Acidic residues" evidence="6">
    <location>
        <begin position="42"/>
        <end position="52"/>
    </location>
</feature>
<evidence type="ECO:0000256" key="5">
    <source>
        <dbReference type="SAM" id="Coils"/>
    </source>
</evidence>
<dbReference type="PANTHER" id="PTHR25465">
    <property type="entry name" value="B-BOX DOMAIN CONTAINING"/>
    <property type="match status" value="1"/>
</dbReference>
<dbReference type="InterPro" id="IPR021885">
    <property type="entry name" value="DUF3496"/>
</dbReference>
<dbReference type="InterPro" id="IPR001841">
    <property type="entry name" value="Znf_RING"/>
</dbReference>
<evidence type="ECO:0000256" key="1">
    <source>
        <dbReference type="ARBA" id="ARBA00022723"/>
    </source>
</evidence>
<evidence type="ECO:0000256" key="3">
    <source>
        <dbReference type="ARBA" id="ARBA00022833"/>
    </source>
</evidence>
<dbReference type="AlphaFoldDB" id="A0A8T2P3X0"/>
<proteinExistence type="predicted"/>
<keyword evidence="9" id="KW-1185">Reference proteome</keyword>
<dbReference type="InterPro" id="IPR013083">
    <property type="entry name" value="Znf_RING/FYVE/PHD"/>
</dbReference>
<evidence type="ECO:0000256" key="6">
    <source>
        <dbReference type="SAM" id="MobiDB-lite"/>
    </source>
</evidence>
<feature type="domain" description="RING-type" evidence="7">
    <location>
        <begin position="628"/>
        <end position="667"/>
    </location>
</feature>
<feature type="region of interest" description="Disordered" evidence="6">
    <location>
        <begin position="1"/>
        <end position="53"/>
    </location>
</feature>
<keyword evidence="5" id="KW-0175">Coiled coil</keyword>
<evidence type="ECO:0000256" key="2">
    <source>
        <dbReference type="ARBA" id="ARBA00022771"/>
    </source>
</evidence>
<organism evidence="8 9">
    <name type="scientific">Albula glossodonta</name>
    <name type="common">roundjaw bonefish</name>
    <dbReference type="NCBI Taxonomy" id="121402"/>
    <lineage>
        <taxon>Eukaryota</taxon>
        <taxon>Metazoa</taxon>
        <taxon>Chordata</taxon>
        <taxon>Craniata</taxon>
        <taxon>Vertebrata</taxon>
        <taxon>Euteleostomi</taxon>
        <taxon>Actinopterygii</taxon>
        <taxon>Neopterygii</taxon>
        <taxon>Teleostei</taxon>
        <taxon>Albuliformes</taxon>
        <taxon>Albulidae</taxon>
        <taxon>Albula</taxon>
    </lineage>
</organism>
<evidence type="ECO:0000259" key="7">
    <source>
        <dbReference type="PROSITE" id="PS50089"/>
    </source>
</evidence>
<feature type="compositionally biased region" description="Basic and acidic residues" evidence="6">
    <location>
        <begin position="530"/>
        <end position="545"/>
    </location>
</feature>
<evidence type="ECO:0000256" key="4">
    <source>
        <dbReference type="PROSITE-ProRule" id="PRU00175"/>
    </source>
</evidence>
<dbReference type="GO" id="GO:0008270">
    <property type="term" value="F:zinc ion binding"/>
    <property type="evidence" value="ECO:0007669"/>
    <property type="project" value="UniProtKB-KW"/>
</dbReference>
<dbReference type="InterPro" id="IPR027370">
    <property type="entry name" value="Znf-RING_euk"/>
</dbReference>